<keyword evidence="10" id="KW-1015">Disulfide bond</keyword>
<evidence type="ECO:0000256" key="8">
    <source>
        <dbReference type="ARBA" id="ARBA00023002"/>
    </source>
</evidence>
<dbReference type="Gene3D" id="1.20.1440.130">
    <property type="entry name" value="VKOR domain"/>
    <property type="match status" value="1"/>
</dbReference>
<evidence type="ECO:0000259" key="14">
    <source>
        <dbReference type="SMART" id="SM00756"/>
    </source>
</evidence>
<evidence type="ECO:0000256" key="6">
    <source>
        <dbReference type="ARBA" id="ARBA00022824"/>
    </source>
</evidence>
<keyword evidence="16" id="KW-1185">Reference proteome</keyword>
<reference evidence="15 16" key="1">
    <citation type="journal article" date="2023" name="Sci. Data">
        <title>Genome assembly of the Korean intertidal mud-creeper Batillaria attramentaria.</title>
        <authorList>
            <person name="Patra A.K."/>
            <person name="Ho P.T."/>
            <person name="Jun S."/>
            <person name="Lee S.J."/>
            <person name="Kim Y."/>
            <person name="Won Y.J."/>
        </authorList>
    </citation>
    <scope>NUCLEOTIDE SEQUENCE [LARGE SCALE GENOMIC DNA]</scope>
    <source>
        <strain evidence="15">Wonlab-2016</strain>
    </source>
</reference>
<evidence type="ECO:0000256" key="5">
    <source>
        <dbReference type="ARBA" id="ARBA00022719"/>
    </source>
</evidence>
<dbReference type="PANTHER" id="PTHR14519:SF8">
    <property type="entry name" value="VITAMIN K EPOXIDE REDUCTASE COMPLEX SUBUNIT 1"/>
    <property type="match status" value="1"/>
</dbReference>
<keyword evidence="8" id="KW-0560">Oxidoreductase</keyword>
<dbReference type="PANTHER" id="PTHR14519">
    <property type="entry name" value="VITAMIN K EPOXIDE REDUCTASE COMPLEX, SUBUNIT 1"/>
    <property type="match status" value="1"/>
</dbReference>
<dbReference type="Pfam" id="PF07884">
    <property type="entry name" value="VKOR"/>
    <property type="match status" value="1"/>
</dbReference>
<feature type="transmembrane region" description="Helical" evidence="13">
    <location>
        <begin position="25"/>
        <end position="46"/>
    </location>
</feature>
<keyword evidence="4 13" id="KW-0812">Transmembrane</keyword>
<comment type="subcellular location">
    <subcellularLocation>
        <location evidence="1">Endoplasmic reticulum membrane</location>
        <topology evidence="1">Multi-pass membrane protein</topology>
    </subcellularLocation>
</comment>
<keyword evidence="6" id="KW-0256">Endoplasmic reticulum</keyword>
<keyword evidence="5" id="KW-0874">Quinone</keyword>
<evidence type="ECO:0000313" key="16">
    <source>
        <dbReference type="Proteomes" id="UP001519460"/>
    </source>
</evidence>
<evidence type="ECO:0000256" key="9">
    <source>
        <dbReference type="ARBA" id="ARBA00023136"/>
    </source>
</evidence>
<comment type="caution">
    <text evidence="15">The sequence shown here is derived from an EMBL/GenBank/DDBJ whole genome shotgun (WGS) entry which is preliminary data.</text>
</comment>
<evidence type="ECO:0000256" key="7">
    <source>
        <dbReference type="ARBA" id="ARBA00022989"/>
    </source>
</evidence>
<keyword evidence="11" id="KW-0676">Redox-active center</keyword>
<accession>A0ABD0JHP3</accession>
<evidence type="ECO:0000256" key="1">
    <source>
        <dbReference type="ARBA" id="ARBA00004477"/>
    </source>
</evidence>
<evidence type="ECO:0000256" key="2">
    <source>
        <dbReference type="ARBA" id="ARBA00006214"/>
    </source>
</evidence>
<feature type="transmembrane region" description="Helical" evidence="13">
    <location>
        <begin position="122"/>
        <end position="144"/>
    </location>
</feature>
<organism evidence="15 16">
    <name type="scientific">Batillaria attramentaria</name>
    <dbReference type="NCBI Taxonomy" id="370345"/>
    <lineage>
        <taxon>Eukaryota</taxon>
        <taxon>Metazoa</taxon>
        <taxon>Spiralia</taxon>
        <taxon>Lophotrochozoa</taxon>
        <taxon>Mollusca</taxon>
        <taxon>Gastropoda</taxon>
        <taxon>Caenogastropoda</taxon>
        <taxon>Sorbeoconcha</taxon>
        <taxon>Cerithioidea</taxon>
        <taxon>Batillariidae</taxon>
        <taxon>Batillaria</taxon>
    </lineage>
</organism>
<protein>
    <recommendedName>
        <fullName evidence="3">vitamin-K-epoxide reductase (warfarin-sensitive)</fullName>
        <ecNumber evidence="3">1.17.4.4</ecNumber>
    </recommendedName>
</protein>
<dbReference type="Proteomes" id="UP001519460">
    <property type="component" value="Unassembled WGS sequence"/>
</dbReference>
<sequence length="184" mass="20216">MARSKPGLTEISTPNKRTPKSSGEWIRTSTLILSALGTVISLYALYVEVLAETMSGYKALCDINQSISCSKVFTSRFGRGFGLVDRLFSSDSILNQPNSVFGLAFYTFQATLAFNPNYPGSVVQLVAAIIANLGSVYLACILYFVLQDFCIVCVSIYFVNFVLLLVCIAKVQNTHAELVKKKLR</sequence>
<dbReference type="CDD" id="cd12917">
    <property type="entry name" value="VKOR_euk"/>
    <property type="match status" value="1"/>
</dbReference>
<feature type="region of interest" description="Disordered" evidence="12">
    <location>
        <begin position="1"/>
        <end position="22"/>
    </location>
</feature>
<dbReference type="EC" id="1.17.4.4" evidence="3"/>
<dbReference type="EMBL" id="JACVVK020000437">
    <property type="protein sequence ID" value="KAK7474429.1"/>
    <property type="molecule type" value="Genomic_DNA"/>
</dbReference>
<dbReference type="GO" id="GO:0047057">
    <property type="term" value="F:vitamin-K-epoxide reductase (warfarin-sensitive) activity"/>
    <property type="evidence" value="ECO:0007669"/>
    <property type="project" value="UniProtKB-EC"/>
</dbReference>
<evidence type="ECO:0000256" key="4">
    <source>
        <dbReference type="ARBA" id="ARBA00022692"/>
    </source>
</evidence>
<keyword evidence="7 13" id="KW-1133">Transmembrane helix</keyword>
<evidence type="ECO:0000256" key="3">
    <source>
        <dbReference type="ARBA" id="ARBA00012278"/>
    </source>
</evidence>
<dbReference type="InterPro" id="IPR012932">
    <property type="entry name" value="VKOR"/>
</dbReference>
<proteinExistence type="inferred from homology"/>
<feature type="transmembrane region" description="Helical" evidence="13">
    <location>
        <begin position="151"/>
        <end position="171"/>
    </location>
</feature>
<dbReference type="SMART" id="SM00756">
    <property type="entry name" value="VKc"/>
    <property type="match status" value="1"/>
</dbReference>
<evidence type="ECO:0000256" key="12">
    <source>
        <dbReference type="SAM" id="MobiDB-lite"/>
    </source>
</evidence>
<dbReference type="GO" id="GO:0048038">
    <property type="term" value="F:quinone binding"/>
    <property type="evidence" value="ECO:0007669"/>
    <property type="project" value="UniProtKB-KW"/>
</dbReference>
<keyword evidence="9 13" id="KW-0472">Membrane</keyword>
<dbReference type="GO" id="GO:0005789">
    <property type="term" value="C:endoplasmic reticulum membrane"/>
    <property type="evidence" value="ECO:0007669"/>
    <property type="project" value="UniProtKB-SubCell"/>
</dbReference>
<comment type="similarity">
    <text evidence="2">Belongs to the VKOR family.</text>
</comment>
<evidence type="ECO:0000256" key="11">
    <source>
        <dbReference type="ARBA" id="ARBA00023284"/>
    </source>
</evidence>
<dbReference type="InterPro" id="IPR038354">
    <property type="entry name" value="VKOR_sf"/>
</dbReference>
<evidence type="ECO:0000256" key="13">
    <source>
        <dbReference type="SAM" id="Phobius"/>
    </source>
</evidence>
<evidence type="ECO:0000313" key="15">
    <source>
        <dbReference type="EMBL" id="KAK7474429.1"/>
    </source>
</evidence>
<feature type="domain" description="Vitamin K epoxide reductase" evidence="14">
    <location>
        <begin position="23"/>
        <end position="171"/>
    </location>
</feature>
<evidence type="ECO:0000256" key="10">
    <source>
        <dbReference type="ARBA" id="ARBA00023157"/>
    </source>
</evidence>
<dbReference type="AlphaFoldDB" id="A0ABD0JHP3"/>
<name>A0ABD0JHP3_9CAEN</name>
<dbReference type="InterPro" id="IPR042406">
    <property type="entry name" value="VKORC1/VKORC1L1"/>
</dbReference>
<gene>
    <name evidence="15" type="ORF">BaRGS_00034312</name>
</gene>